<dbReference type="InParanoid" id="A0A6P7WVL4"/>
<keyword evidence="5" id="KW-0732">Signal</keyword>
<evidence type="ECO:0000256" key="2">
    <source>
        <dbReference type="ARBA" id="ARBA00007242"/>
    </source>
</evidence>
<dbReference type="GO" id="GO:0005886">
    <property type="term" value="C:plasma membrane"/>
    <property type="evidence" value="ECO:0007669"/>
    <property type="project" value="UniProtKB-SubCell"/>
</dbReference>
<dbReference type="FunFam" id="2.10.50.30:FF:000002">
    <property type="entry name" value="Vomeronasal 2 receptor, h1"/>
    <property type="match status" value="1"/>
</dbReference>
<dbReference type="InterPro" id="IPR011500">
    <property type="entry name" value="GPCR_3_9-Cys_dom"/>
</dbReference>
<feature type="transmembrane region" description="Helical" evidence="12">
    <location>
        <begin position="782"/>
        <end position="802"/>
    </location>
</feature>
<dbReference type="CDD" id="cd15283">
    <property type="entry name" value="7tmC_V2R_pheromone"/>
    <property type="match status" value="1"/>
</dbReference>
<dbReference type="InterPro" id="IPR017979">
    <property type="entry name" value="GPCR_3_CS"/>
</dbReference>
<dbReference type="InterPro" id="IPR017978">
    <property type="entry name" value="GPCR_3_C"/>
</dbReference>
<keyword evidence="10" id="KW-0325">Glycoprotein</keyword>
<dbReference type="InterPro" id="IPR004073">
    <property type="entry name" value="GPCR_3_vmron_rcpt_2"/>
</dbReference>
<comment type="similarity">
    <text evidence="2">Belongs to the G-protein coupled receptor 3 family.</text>
</comment>
<evidence type="ECO:0000256" key="10">
    <source>
        <dbReference type="ARBA" id="ARBA00023180"/>
    </source>
</evidence>
<dbReference type="InterPro" id="IPR000337">
    <property type="entry name" value="GPCR_3"/>
</dbReference>
<dbReference type="GeneID" id="115457004"/>
<feature type="transmembrane region" description="Helical" evidence="12">
    <location>
        <begin position="808"/>
        <end position="830"/>
    </location>
</feature>
<feature type="transmembrane region" description="Helical" evidence="12">
    <location>
        <begin position="747"/>
        <end position="770"/>
    </location>
</feature>
<evidence type="ECO:0000256" key="11">
    <source>
        <dbReference type="ARBA" id="ARBA00023224"/>
    </source>
</evidence>
<evidence type="ECO:0000313" key="14">
    <source>
        <dbReference type="Proteomes" id="UP000515156"/>
    </source>
</evidence>
<evidence type="ECO:0000256" key="12">
    <source>
        <dbReference type="SAM" id="Phobius"/>
    </source>
</evidence>
<evidence type="ECO:0000256" key="9">
    <source>
        <dbReference type="ARBA" id="ARBA00023170"/>
    </source>
</evidence>
<feature type="domain" description="G-protein coupled receptors family 3 profile" evidence="13">
    <location>
        <begin position="588"/>
        <end position="852"/>
    </location>
</feature>
<dbReference type="Gene3D" id="3.40.50.2300">
    <property type="match status" value="2"/>
</dbReference>
<keyword evidence="9" id="KW-0675">Receptor</keyword>
<feature type="transmembrane region" description="Helical" evidence="12">
    <location>
        <begin position="659"/>
        <end position="682"/>
    </location>
</feature>
<proteinExistence type="inferred from homology"/>
<dbReference type="InterPro" id="IPR000068">
    <property type="entry name" value="GPCR_3_Ca_sens_rcpt-rel"/>
</dbReference>
<keyword evidence="11" id="KW-0807">Transducer</keyword>
<dbReference type="PRINTS" id="PR00248">
    <property type="entry name" value="GPCRMGR"/>
</dbReference>
<dbReference type="Pfam" id="PF07562">
    <property type="entry name" value="NCD3G"/>
    <property type="match status" value="1"/>
</dbReference>
<keyword evidence="4 12" id="KW-0812">Transmembrane</keyword>
<dbReference type="PRINTS" id="PR01535">
    <property type="entry name" value="VOMERONASL2R"/>
</dbReference>
<accession>A0A6P7WVL4</accession>
<dbReference type="PROSITE" id="PS50259">
    <property type="entry name" value="G_PROTEIN_RECEP_F3_4"/>
    <property type="match status" value="1"/>
</dbReference>
<dbReference type="Proteomes" id="UP000515156">
    <property type="component" value="Chromosome 14"/>
</dbReference>
<dbReference type="InterPro" id="IPR038550">
    <property type="entry name" value="GPCR_3_9-Cys_sf"/>
</dbReference>
<evidence type="ECO:0000256" key="6">
    <source>
        <dbReference type="ARBA" id="ARBA00022989"/>
    </source>
</evidence>
<dbReference type="PANTHER" id="PTHR24061">
    <property type="entry name" value="CALCIUM-SENSING RECEPTOR-RELATED"/>
    <property type="match status" value="1"/>
</dbReference>
<keyword evidence="14" id="KW-1185">Reference proteome</keyword>
<dbReference type="RefSeq" id="XP_030042290.1">
    <property type="nucleotide sequence ID" value="XM_030186430.1"/>
</dbReference>
<dbReference type="InterPro" id="IPR001828">
    <property type="entry name" value="ANF_lig-bd_rcpt"/>
</dbReference>
<dbReference type="FunFam" id="3.40.50.2300:FF:000728">
    <property type="entry name" value="Uncharacterized protein"/>
    <property type="match status" value="1"/>
</dbReference>
<keyword evidence="7" id="KW-0297">G-protein coupled receptor</keyword>
<sequence length="858" mass="96614">MYCLMPVAVFQMLKPGCQLPGSELTGYLRAGDVLIGGIFQAHSDKVYPETSFRMKPSLIICQMLNFQRYQWLQSMVFAIEEINKDPDLLPNITLGFWIYDSCIEQRRSLEGTLWIVSGRGVPILNYWCQSKQILAAFVGESGSTRSIVMARLLGLYRYTQVSYLSTSPVLSDRIQFPSFLRTVPSDDFQSQALAQLVIHFGWTWVGLLAQDNDYGQQGMQLVRQEIVKAGACVAFSETVSTTPSNMNAVRIVQVIKNSTVNAIIVFSSITAFVPVMDEVVRQNVIGKIWIASEGWSIAFMLHQDQYLEVFAGTIGVAIHNREMPGLKKFLGSLHPSKLPGDIFIRKFWEEAFSCKWPEQEVNLTWWDNRMKLCSGIEEPGSLQNLYRFDFDWGTYNVYNAVYTIAQALNDLSSCQHGRGPFLNGTCTKINDFKPWQLFHYVKHVHFQNKMGEEVYFDRNGEPPALYDIVNWHSSPEGTIKHEKVGGYSSLAPPGQTLMINSSAILWPGATRKIPISVCSPSCSPGYRKVTVEGKPICCFQCTLCPPGEISNQPDSTQCWKCPSDQWPNSRQDECVPMTIEFLSYEEPLGAALGATSILFSLITVSSLGLFIYYRNTSIVKANNCNLSYLLLLALTLCFLCSLVFIGYPSLEKCLIRQTAFGISFSFCVSCVLAKTIMVVIAFNANKPNSDFRRWLGAQLSYVVISVCTLIQVLVCLSWLFSFPPFSEYNTRIQPGKIIVECNEGSLIAFWCMLGYLGLLAMMSFIVAFLARNLPDSFNEAKFITFSMLAFLSVWLSFIPAYLSTQGKYMVAMEIFAILSSSFALLSCIFFPKCYIILLRPDLNTKEYLMGRGKALRHM</sequence>
<reference evidence="15" key="1">
    <citation type="submission" date="2025-08" db="UniProtKB">
        <authorList>
            <consortium name="RefSeq"/>
        </authorList>
    </citation>
    <scope>IDENTIFICATION</scope>
</reference>
<evidence type="ECO:0000256" key="3">
    <source>
        <dbReference type="ARBA" id="ARBA00022475"/>
    </source>
</evidence>
<dbReference type="SUPFAM" id="SSF53822">
    <property type="entry name" value="Periplasmic binding protein-like I"/>
    <property type="match status" value="1"/>
</dbReference>
<dbReference type="Pfam" id="PF00003">
    <property type="entry name" value="7tm_3"/>
    <property type="match status" value="1"/>
</dbReference>
<dbReference type="Pfam" id="PF01094">
    <property type="entry name" value="ANF_receptor"/>
    <property type="match status" value="1"/>
</dbReference>
<dbReference type="FunFam" id="3.40.50.2300:FF:000016">
    <property type="entry name" value="Taste 1 receptor member 2"/>
    <property type="match status" value="1"/>
</dbReference>
<dbReference type="InterPro" id="IPR028082">
    <property type="entry name" value="Peripla_BP_I"/>
</dbReference>
<dbReference type="AlphaFoldDB" id="A0A6P7WVL4"/>
<keyword evidence="8 12" id="KW-0472">Membrane</keyword>
<evidence type="ECO:0000256" key="8">
    <source>
        <dbReference type="ARBA" id="ARBA00023136"/>
    </source>
</evidence>
<dbReference type="KEGG" id="muo:115457004"/>
<dbReference type="Gene3D" id="2.10.50.30">
    <property type="entry name" value="GPCR, family 3, nine cysteines domain"/>
    <property type="match status" value="1"/>
</dbReference>
<evidence type="ECO:0000259" key="13">
    <source>
        <dbReference type="PROSITE" id="PS50259"/>
    </source>
</evidence>
<evidence type="ECO:0000256" key="4">
    <source>
        <dbReference type="ARBA" id="ARBA00022692"/>
    </source>
</evidence>
<feature type="transmembrane region" description="Helical" evidence="12">
    <location>
        <begin position="625"/>
        <end position="647"/>
    </location>
</feature>
<evidence type="ECO:0000256" key="5">
    <source>
        <dbReference type="ARBA" id="ARBA00022729"/>
    </source>
</evidence>
<dbReference type="GO" id="GO:0004930">
    <property type="term" value="F:G protein-coupled receptor activity"/>
    <property type="evidence" value="ECO:0007669"/>
    <property type="project" value="UniProtKB-KW"/>
</dbReference>
<dbReference type="OrthoDB" id="5984008at2759"/>
<feature type="transmembrane region" description="Helical" evidence="12">
    <location>
        <begin position="588"/>
        <end position="613"/>
    </location>
</feature>
<keyword evidence="3" id="KW-1003">Cell membrane</keyword>
<feature type="transmembrane region" description="Helical" evidence="12">
    <location>
        <begin position="694"/>
        <end position="720"/>
    </location>
</feature>
<keyword evidence="6 12" id="KW-1133">Transmembrane helix</keyword>
<dbReference type="PROSITE" id="PS00981">
    <property type="entry name" value="G_PROTEIN_RECEP_F3_3"/>
    <property type="match status" value="1"/>
</dbReference>
<organism evidence="14 15">
    <name type="scientific">Microcaecilia unicolor</name>
    <dbReference type="NCBI Taxonomy" id="1415580"/>
    <lineage>
        <taxon>Eukaryota</taxon>
        <taxon>Metazoa</taxon>
        <taxon>Chordata</taxon>
        <taxon>Craniata</taxon>
        <taxon>Vertebrata</taxon>
        <taxon>Euteleostomi</taxon>
        <taxon>Amphibia</taxon>
        <taxon>Gymnophiona</taxon>
        <taxon>Siphonopidae</taxon>
        <taxon>Microcaecilia</taxon>
    </lineage>
</organism>
<evidence type="ECO:0000256" key="7">
    <source>
        <dbReference type="ARBA" id="ARBA00023040"/>
    </source>
</evidence>
<name>A0A6P7WVL4_9AMPH</name>
<dbReference type="PANTHER" id="PTHR24061:SF599">
    <property type="entry name" value="G-PROTEIN COUPLED RECEPTORS FAMILY 3 PROFILE DOMAIN-CONTAINING PROTEIN"/>
    <property type="match status" value="1"/>
</dbReference>
<evidence type="ECO:0000256" key="1">
    <source>
        <dbReference type="ARBA" id="ARBA00004651"/>
    </source>
</evidence>
<comment type="subcellular location">
    <subcellularLocation>
        <location evidence="1">Cell membrane</location>
        <topology evidence="1">Multi-pass membrane protein</topology>
    </subcellularLocation>
</comment>
<gene>
    <name evidence="15" type="primary">LOC115457004</name>
</gene>
<protein>
    <submittedName>
        <fullName evidence="15">Extracellular calcium-sensing receptor-like</fullName>
    </submittedName>
</protein>
<evidence type="ECO:0000313" key="15">
    <source>
        <dbReference type="RefSeq" id="XP_030042290.1"/>
    </source>
</evidence>